<dbReference type="Pfam" id="PF13412">
    <property type="entry name" value="HTH_24"/>
    <property type="match status" value="1"/>
</dbReference>
<dbReference type="Gene3D" id="3.30.70.920">
    <property type="match status" value="1"/>
</dbReference>
<dbReference type="EMBL" id="JBBKZS010000029">
    <property type="protein sequence ID" value="MEJ8859455.1"/>
    <property type="molecule type" value="Genomic_DNA"/>
</dbReference>
<proteinExistence type="predicted"/>
<dbReference type="InterPro" id="IPR011008">
    <property type="entry name" value="Dimeric_a/b-barrel"/>
</dbReference>
<dbReference type="InterPro" id="IPR019888">
    <property type="entry name" value="Tscrpt_reg_AsnC-like"/>
</dbReference>
<protein>
    <submittedName>
        <fullName evidence="5">Lrp/AsnC family transcriptional regulator</fullName>
    </submittedName>
</protein>
<keyword evidence="3" id="KW-0804">Transcription</keyword>
<dbReference type="PRINTS" id="PR00033">
    <property type="entry name" value="HTHASNC"/>
</dbReference>
<dbReference type="SMART" id="SM00344">
    <property type="entry name" value="HTH_ASNC"/>
    <property type="match status" value="1"/>
</dbReference>
<dbReference type="InterPro" id="IPR036390">
    <property type="entry name" value="WH_DNA-bd_sf"/>
</dbReference>
<organism evidence="5 6">
    <name type="scientific">Variovorax robiniae</name>
    <dbReference type="NCBI Taxonomy" id="1836199"/>
    <lineage>
        <taxon>Bacteria</taxon>
        <taxon>Pseudomonadati</taxon>
        <taxon>Pseudomonadota</taxon>
        <taxon>Betaproteobacteria</taxon>
        <taxon>Burkholderiales</taxon>
        <taxon>Comamonadaceae</taxon>
        <taxon>Variovorax</taxon>
    </lineage>
</organism>
<dbReference type="Proteomes" id="UP001367030">
    <property type="component" value="Unassembled WGS sequence"/>
</dbReference>
<gene>
    <name evidence="5" type="ORF">WKW79_33160</name>
</gene>
<evidence type="ECO:0000313" key="5">
    <source>
        <dbReference type="EMBL" id="MEJ8859455.1"/>
    </source>
</evidence>
<keyword evidence="1" id="KW-0805">Transcription regulation</keyword>
<dbReference type="Gene3D" id="1.10.10.10">
    <property type="entry name" value="Winged helix-like DNA-binding domain superfamily/Winged helix DNA-binding domain"/>
    <property type="match status" value="1"/>
</dbReference>
<dbReference type="SUPFAM" id="SSF46785">
    <property type="entry name" value="Winged helix' DNA-binding domain"/>
    <property type="match status" value="1"/>
</dbReference>
<dbReference type="PROSITE" id="PS50956">
    <property type="entry name" value="HTH_ASNC_2"/>
    <property type="match status" value="1"/>
</dbReference>
<dbReference type="InterPro" id="IPR000485">
    <property type="entry name" value="AsnC-type_HTH_dom"/>
</dbReference>
<name>A0ABU8XHU5_9BURK</name>
<keyword evidence="2" id="KW-0238">DNA-binding</keyword>
<feature type="domain" description="HTH asnC-type" evidence="4">
    <location>
        <begin position="10"/>
        <end position="71"/>
    </location>
</feature>
<evidence type="ECO:0000256" key="3">
    <source>
        <dbReference type="ARBA" id="ARBA00023163"/>
    </source>
</evidence>
<evidence type="ECO:0000256" key="2">
    <source>
        <dbReference type="ARBA" id="ARBA00023125"/>
    </source>
</evidence>
<evidence type="ECO:0000313" key="6">
    <source>
        <dbReference type="Proteomes" id="UP001367030"/>
    </source>
</evidence>
<evidence type="ECO:0000259" key="4">
    <source>
        <dbReference type="PROSITE" id="PS50956"/>
    </source>
</evidence>
<reference evidence="5 6" key="1">
    <citation type="submission" date="2024-03" db="EMBL/GenBank/DDBJ databases">
        <title>Novel species of the genus Variovorax.</title>
        <authorList>
            <person name="Liu Q."/>
            <person name="Xin Y.-H."/>
        </authorList>
    </citation>
    <scope>NUCLEOTIDE SEQUENCE [LARGE SCALE GENOMIC DNA]</scope>
    <source>
        <strain evidence="5 6">KACC 18901</strain>
    </source>
</reference>
<accession>A0ABU8XHU5</accession>
<dbReference type="PANTHER" id="PTHR30154">
    <property type="entry name" value="LEUCINE-RESPONSIVE REGULATORY PROTEIN"/>
    <property type="match status" value="1"/>
</dbReference>
<evidence type="ECO:0000256" key="1">
    <source>
        <dbReference type="ARBA" id="ARBA00023015"/>
    </source>
</evidence>
<dbReference type="Pfam" id="PF01037">
    <property type="entry name" value="AsnC_trans_reg"/>
    <property type="match status" value="1"/>
</dbReference>
<comment type="caution">
    <text evidence="5">The sequence shown here is derived from an EMBL/GenBank/DDBJ whole genome shotgun (WGS) entry which is preliminary data.</text>
</comment>
<dbReference type="SUPFAM" id="SSF54909">
    <property type="entry name" value="Dimeric alpha+beta barrel"/>
    <property type="match status" value="1"/>
</dbReference>
<dbReference type="PANTHER" id="PTHR30154:SF46">
    <property type="entry name" value="TRANSCRIPTIONAL REGULATORY PROTEIN"/>
    <property type="match status" value="1"/>
</dbReference>
<dbReference type="InterPro" id="IPR036388">
    <property type="entry name" value="WH-like_DNA-bd_sf"/>
</dbReference>
<dbReference type="InterPro" id="IPR019887">
    <property type="entry name" value="Tscrpt_reg_AsnC/Lrp_C"/>
</dbReference>
<sequence length="162" mass="18046">MSKNHPLPPLDDIDIAMLGLLQADGAISNAALGEKLSLSVTPCWRRRKRLQDDGVIKDYQANLDRRMLGLDVLAFVQIQFGMHADDAPDKFEKAMKLLPEVLSCHKITGDADYLLQVLATDLDAYSEFVEQVFRKQRGVVSIKSSLALREVKASARIPVAKR</sequence>
<keyword evidence="6" id="KW-1185">Reference proteome</keyword>
<dbReference type="RefSeq" id="WP_340339529.1">
    <property type="nucleotide sequence ID" value="NZ_JBBKZS010000029.1"/>
</dbReference>